<dbReference type="Proteomes" id="UP000582659">
    <property type="component" value="Unassembled WGS sequence"/>
</dbReference>
<name>A0A1I7RIK5_BURXY</name>
<dbReference type="Proteomes" id="UP000095284">
    <property type="component" value="Unplaced"/>
</dbReference>
<reference evidence="3" key="2">
    <citation type="submission" date="2020-08" db="EMBL/GenBank/DDBJ databases">
        <authorList>
            <person name="Kikuchi T."/>
        </authorList>
    </citation>
    <scope>NUCLEOTIDE SEQUENCE</scope>
    <source>
        <strain evidence="2">Ka4C1</strain>
    </source>
</reference>
<feature type="transmembrane region" description="Helical" evidence="1">
    <location>
        <begin position="62"/>
        <end position="82"/>
    </location>
</feature>
<evidence type="ECO:0000313" key="2">
    <source>
        <dbReference type="EMBL" id="CAD5228297.1"/>
    </source>
</evidence>
<evidence type="ECO:0000313" key="6">
    <source>
        <dbReference type="WBParaSite" id="BXY_0053700.1"/>
    </source>
</evidence>
<keyword evidence="5" id="KW-1185">Reference proteome</keyword>
<keyword evidence="1" id="KW-0472">Membrane</keyword>
<protein>
    <submittedName>
        <fullName evidence="2">(pine wood nematode) hypothetical protein</fullName>
    </submittedName>
</protein>
<feature type="transmembrane region" description="Helical" evidence="1">
    <location>
        <begin position="89"/>
        <end position="109"/>
    </location>
</feature>
<proteinExistence type="predicted"/>
<organism evidence="4 6">
    <name type="scientific">Bursaphelenchus xylophilus</name>
    <name type="common">Pinewood nematode worm</name>
    <name type="synonym">Aphelenchoides xylophilus</name>
    <dbReference type="NCBI Taxonomy" id="6326"/>
    <lineage>
        <taxon>Eukaryota</taxon>
        <taxon>Metazoa</taxon>
        <taxon>Ecdysozoa</taxon>
        <taxon>Nematoda</taxon>
        <taxon>Chromadorea</taxon>
        <taxon>Rhabditida</taxon>
        <taxon>Tylenchina</taxon>
        <taxon>Tylenchomorpha</taxon>
        <taxon>Aphelenchoidea</taxon>
        <taxon>Aphelenchoididae</taxon>
        <taxon>Bursaphelenchus</taxon>
    </lineage>
</organism>
<feature type="transmembrane region" description="Helical" evidence="1">
    <location>
        <begin position="175"/>
        <end position="193"/>
    </location>
</feature>
<feature type="transmembrane region" description="Helical" evidence="1">
    <location>
        <begin position="129"/>
        <end position="154"/>
    </location>
</feature>
<dbReference type="EMBL" id="CAJFDI010000004">
    <property type="protein sequence ID" value="CAD5228297.1"/>
    <property type="molecule type" value="Genomic_DNA"/>
</dbReference>
<keyword evidence="1" id="KW-0812">Transmembrane</keyword>
<evidence type="ECO:0000256" key="1">
    <source>
        <dbReference type="SAM" id="Phobius"/>
    </source>
</evidence>
<reference evidence="6" key="1">
    <citation type="submission" date="2016-11" db="UniProtKB">
        <authorList>
            <consortium name="WormBaseParasite"/>
        </authorList>
    </citation>
    <scope>IDENTIFICATION</scope>
</reference>
<evidence type="ECO:0000313" key="3">
    <source>
        <dbReference type="EMBL" id="CAG9118847.1"/>
    </source>
</evidence>
<sequence>MLYTALEGERRFHQPIQHKHTAVIALSVSPRRIPNTPKYTACQTAETARLYLVLIAVWDREYYLLAAPAACLLANAIFYVGFCVKWRFFCVPIFVVELVTTPFYFYLFFHYMPMAFNVDYDTEYYKTFHIAHIVAVFVSLVVGFAKLSTFPIIYHAFRMLPYPDKHKMGNDMAEAALVAVVFFAVLLFAMATGKGQVINLCQPCPCCKGDVEDQPERRDISTIT</sequence>
<keyword evidence="1" id="KW-1133">Transmembrane helix</keyword>
<dbReference type="WBParaSite" id="BXY_0053700.1">
    <property type="protein sequence ID" value="BXY_0053700.1"/>
    <property type="gene ID" value="BXY_0053700"/>
</dbReference>
<evidence type="ECO:0000313" key="4">
    <source>
        <dbReference type="Proteomes" id="UP000095284"/>
    </source>
</evidence>
<dbReference type="EMBL" id="CAJFCV020000004">
    <property type="protein sequence ID" value="CAG9118847.1"/>
    <property type="molecule type" value="Genomic_DNA"/>
</dbReference>
<evidence type="ECO:0000313" key="5">
    <source>
        <dbReference type="Proteomes" id="UP000659654"/>
    </source>
</evidence>
<dbReference type="Proteomes" id="UP000659654">
    <property type="component" value="Unassembled WGS sequence"/>
</dbReference>
<dbReference type="AlphaFoldDB" id="A0A1I7RIK5"/>
<gene>
    <name evidence="2" type="ORF">BXYJ_LOCUS10374</name>
</gene>
<accession>A0A1I7RIK5</accession>